<dbReference type="EMBL" id="MDYL01000015">
    <property type="protein sequence ID" value="OQD73396.1"/>
    <property type="molecule type" value="Genomic_DNA"/>
</dbReference>
<evidence type="ECO:0000313" key="14">
    <source>
        <dbReference type="EMBL" id="OQD73396.1"/>
    </source>
</evidence>
<dbReference type="PROSITE" id="PS00028">
    <property type="entry name" value="ZINC_FINGER_C2H2_1"/>
    <property type="match status" value="2"/>
</dbReference>
<dbReference type="InterPro" id="IPR003120">
    <property type="entry name" value="Ste12"/>
</dbReference>
<evidence type="ECO:0000256" key="3">
    <source>
        <dbReference type="ARBA" id="ARBA00022737"/>
    </source>
</evidence>
<dbReference type="Gene3D" id="1.20.1250.20">
    <property type="entry name" value="MFS general substrate transporter like domains"/>
    <property type="match status" value="1"/>
</dbReference>
<feature type="compositionally biased region" description="Polar residues" evidence="11">
    <location>
        <begin position="424"/>
        <end position="442"/>
    </location>
</feature>
<evidence type="ECO:0000256" key="8">
    <source>
        <dbReference type="ARBA" id="ARBA00023242"/>
    </source>
</evidence>
<keyword evidence="6" id="KW-0805">Transcription regulation</keyword>
<feature type="region of interest" description="Disordered" evidence="11">
    <location>
        <begin position="620"/>
        <end position="672"/>
    </location>
</feature>
<dbReference type="Proteomes" id="UP000191522">
    <property type="component" value="Unassembled WGS sequence"/>
</dbReference>
<dbReference type="PANTHER" id="PTHR47427:SF1">
    <property type="entry name" value="PROTEIN STE12"/>
    <property type="match status" value="1"/>
</dbReference>
<keyword evidence="15" id="KW-1185">Reference proteome</keyword>
<dbReference type="GO" id="GO:0005634">
    <property type="term" value="C:nucleus"/>
    <property type="evidence" value="ECO:0007669"/>
    <property type="project" value="UniProtKB-SubCell"/>
</dbReference>
<organism evidence="14 15">
    <name type="scientific">Penicillium decumbens</name>
    <dbReference type="NCBI Taxonomy" id="69771"/>
    <lineage>
        <taxon>Eukaryota</taxon>
        <taxon>Fungi</taxon>
        <taxon>Dikarya</taxon>
        <taxon>Ascomycota</taxon>
        <taxon>Pezizomycotina</taxon>
        <taxon>Eurotiomycetes</taxon>
        <taxon>Eurotiomycetidae</taxon>
        <taxon>Eurotiales</taxon>
        <taxon>Aspergillaceae</taxon>
        <taxon>Penicillium</taxon>
    </lineage>
</organism>
<feature type="transmembrane region" description="Helical" evidence="12">
    <location>
        <begin position="987"/>
        <end position="1008"/>
    </location>
</feature>
<dbReference type="OrthoDB" id="1095242at2759"/>
<dbReference type="FunFam" id="3.30.160.60:FF:000243">
    <property type="entry name" value="Probable transcription factor steA"/>
    <property type="match status" value="1"/>
</dbReference>
<keyword evidence="5" id="KW-0862">Zinc</keyword>
<dbReference type="InterPro" id="IPR036259">
    <property type="entry name" value="MFS_trans_sf"/>
</dbReference>
<comment type="caution">
    <text evidence="14">The sequence shown here is derived from an EMBL/GenBank/DDBJ whole genome shotgun (WGS) entry which is preliminary data.</text>
</comment>
<dbReference type="InterPro" id="IPR013087">
    <property type="entry name" value="Znf_C2H2_type"/>
</dbReference>
<feature type="transmembrane region" description="Helical" evidence="12">
    <location>
        <begin position="1108"/>
        <end position="1130"/>
    </location>
</feature>
<dbReference type="GO" id="GO:0003700">
    <property type="term" value="F:DNA-binding transcription factor activity"/>
    <property type="evidence" value="ECO:0007669"/>
    <property type="project" value="InterPro"/>
</dbReference>
<evidence type="ECO:0000256" key="2">
    <source>
        <dbReference type="ARBA" id="ARBA00022723"/>
    </source>
</evidence>
<evidence type="ECO:0000256" key="10">
    <source>
        <dbReference type="PROSITE-ProRule" id="PRU00042"/>
    </source>
</evidence>
<dbReference type="SMART" id="SM00355">
    <property type="entry name" value="ZnF_C2H2"/>
    <property type="match status" value="2"/>
</dbReference>
<feature type="compositionally biased region" description="Acidic residues" evidence="11">
    <location>
        <begin position="636"/>
        <end position="648"/>
    </location>
</feature>
<dbReference type="Pfam" id="PF02200">
    <property type="entry name" value="STE"/>
    <property type="match status" value="1"/>
</dbReference>
<keyword evidence="12" id="KW-0812">Transmembrane</keyword>
<accession>A0A1V6PA28</accession>
<dbReference type="GO" id="GO:1990527">
    <property type="term" value="C:Tec1p-Ste12p-Dig1p complex"/>
    <property type="evidence" value="ECO:0007669"/>
    <property type="project" value="TreeGrafter"/>
</dbReference>
<evidence type="ECO:0000256" key="1">
    <source>
        <dbReference type="ARBA" id="ARBA00004123"/>
    </source>
</evidence>
<feature type="region of interest" description="Disordered" evidence="11">
    <location>
        <begin position="534"/>
        <end position="555"/>
    </location>
</feature>
<evidence type="ECO:0000256" key="12">
    <source>
        <dbReference type="SAM" id="Phobius"/>
    </source>
</evidence>
<feature type="transmembrane region" description="Helical" evidence="12">
    <location>
        <begin position="710"/>
        <end position="735"/>
    </location>
</feature>
<feature type="region of interest" description="Disordered" evidence="11">
    <location>
        <begin position="410"/>
        <end position="485"/>
    </location>
</feature>
<evidence type="ECO:0000256" key="9">
    <source>
        <dbReference type="ARBA" id="ARBA00024345"/>
    </source>
</evidence>
<dbReference type="InterPro" id="IPR052127">
    <property type="entry name" value="STE12_transcription_factor"/>
</dbReference>
<dbReference type="InterPro" id="IPR036236">
    <property type="entry name" value="Znf_C2H2_sf"/>
</dbReference>
<feature type="transmembrane region" description="Helical" evidence="12">
    <location>
        <begin position="873"/>
        <end position="894"/>
    </location>
</feature>
<dbReference type="Pfam" id="PF00096">
    <property type="entry name" value="zf-C2H2"/>
    <property type="match status" value="2"/>
</dbReference>
<feature type="domain" description="C2H2-type" evidence="13">
    <location>
        <begin position="600"/>
        <end position="627"/>
    </location>
</feature>
<name>A0A1V6PA28_PENDC</name>
<evidence type="ECO:0000256" key="6">
    <source>
        <dbReference type="ARBA" id="ARBA00023015"/>
    </source>
</evidence>
<reference evidence="15" key="1">
    <citation type="journal article" date="2017" name="Nat. Microbiol.">
        <title>Global analysis of biosynthetic gene clusters reveals vast potential of secondary metabolite production in Penicillium species.</title>
        <authorList>
            <person name="Nielsen J.C."/>
            <person name="Grijseels S."/>
            <person name="Prigent S."/>
            <person name="Ji B."/>
            <person name="Dainat J."/>
            <person name="Nielsen K.F."/>
            <person name="Frisvad J.C."/>
            <person name="Workman M."/>
            <person name="Nielsen J."/>
        </authorList>
    </citation>
    <scope>NUCLEOTIDE SEQUENCE [LARGE SCALE GENOMIC DNA]</scope>
    <source>
        <strain evidence="15">IBT 11843</strain>
    </source>
</reference>
<evidence type="ECO:0000256" key="5">
    <source>
        <dbReference type="ARBA" id="ARBA00022833"/>
    </source>
</evidence>
<dbReference type="GO" id="GO:0008270">
    <property type="term" value="F:zinc ion binding"/>
    <property type="evidence" value="ECO:0007669"/>
    <property type="project" value="UniProtKB-KW"/>
</dbReference>
<evidence type="ECO:0000259" key="13">
    <source>
        <dbReference type="PROSITE" id="PS50157"/>
    </source>
</evidence>
<evidence type="ECO:0000256" key="4">
    <source>
        <dbReference type="ARBA" id="ARBA00022771"/>
    </source>
</evidence>
<evidence type="ECO:0000256" key="7">
    <source>
        <dbReference type="ARBA" id="ARBA00023163"/>
    </source>
</evidence>
<gene>
    <name evidence="14" type="ORF">PENDEC_c015G01562</name>
</gene>
<keyword evidence="7" id="KW-0804">Transcription</keyword>
<sequence length="1267" mass="140080">MYTHRGTPMAPPQKPETFMLSTEAQQSLPHDAQVALQQVDNLKYFLLSAPVDWQPDQLIRRFLLPTGDYVSCVLWSNLFHISGTDIVRCLAFRFQAFGRPVKNSKKFEEGIFSDLRNLKAGTDATLEEPKSGFLDFLYKNNCIRTQKKQKVFYWYSVPHDRLFLDALERDLKREKMGQEATTVAVSEPAMSFEFDSSQSLYEQLTKAQQANSSSFAAHAAHASTTYGQPKSPVVRTVDAMPPPQMAHPAIPLLQDDSGHPTMYSHPQMPLSNNLVQSIIKREQDYGPIQYDRNGMPLARLHQRHSSMPTFYEYSPAPSFVSSQYEDYSNRGLSFEPLTPPQHTVGLGAEPAYIANEDTGLYTAIPDLSSTGHAPYNPMMQLPPSNFAAAGHYPAASQSFSSNAYSVIEGSPTYKQRRRRPSVTPGPSNGTPGVMTGASQTPSAQPPTYAAHRPSDLRRSVSSSVAPVADGDETHRDLSRTYPSAMLPQKDLLNDISRHGTPLQRLEDNLEQHSVPMSHPSDDLAALPTNAAIETSVQNSTSRSDRSGPGPARRARSATMMELGPYPQKSHSCPIPSCGRLFKRLEHLKRHVRTHTQERPYPCPYCSKAFSRSDNLAQHRRIHEAQQDGQPPIAHDEDLDEANDFESGEESSPPGPTHTMVNMPTMTTMGSSMSMPSAVPNMVAPQMIAPQLLQHILQIVWSVELSNGSPFLLSLGMSKSLLAFLWIAGPLTGTLVQPYIGIRSDNCRMSWGKRKPFMVVGGAATILSLLALAWVKEIVGGFLSIFGADPASNEMRIVVIIVATVLMYCLDFAINTVQAGIRAFIVDNCPAHQQELANAWASRLTGVGNILGYIFGYMDLPKVLPFLGNTQFKVLCALASIFLIATLSLSCSYIQERDPRLDGLPPSDGLGLVSFFKQVFKSIRNLPPQIARVCEVQVAAWVGWFPFLFYSTTYIGQLYVNPIFEEHPYLSNDEIDKTWEDATRIGTFALLIYAIISFIANITLPLFVVPTYGQREPVAQHEEHENQSDEEEEPLPRRLSFSSMPTGTAEEPLLDATRVKSVDTGKPTWLSRLQIPALTLRRTWLLSHILFALCMFSTFFISYYPAGSIVVGLVGISWAVTLWAPFALISAEVSRIEVQRRLNRHRAAYTEGSATQHGTASGSYVPSIDHDHESHGVSENDPEQGPKCEPDENLIQAGIVLGIHNVAVSFPQIFSSLACSAIFKVAQKPRGAPWDDSVGWVLRFGGCAALAAAWLTRKLSEGSPRSPR</sequence>
<comment type="similarity">
    <text evidence="9">Belongs to the STE12 transcription factor family.</text>
</comment>
<dbReference type="SUPFAM" id="SSF57667">
    <property type="entry name" value="beta-beta-alpha zinc fingers"/>
    <property type="match status" value="1"/>
</dbReference>
<comment type="subcellular location">
    <subcellularLocation>
        <location evidence="1">Nucleus</location>
    </subcellularLocation>
</comment>
<feature type="domain" description="C2H2-type" evidence="13">
    <location>
        <begin position="570"/>
        <end position="599"/>
    </location>
</feature>
<evidence type="ECO:0000313" key="15">
    <source>
        <dbReference type="Proteomes" id="UP000191522"/>
    </source>
</evidence>
<dbReference type="AlphaFoldDB" id="A0A1V6PA28"/>
<dbReference type="PANTHER" id="PTHR47427">
    <property type="entry name" value="PROTEIN STE12"/>
    <property type="match status" value="1"/>
</dbReference>
<dbReference type="Gene3D" id="3.30.160.60">
    <property type="entry name" value="Classic Zinc Finger"/>
    <property type="match status" value="2"/>
</dbReference>
<dbReference type="GO" id="GO:1990526">
    <property type="term" value="C:Ste12p-Dig1p-Dig2p complex"/>
    <property type="evidence" value="ECO:0007669"/>
    <property type="project" value="TreeGrafter"/>
</dbReference>
<dbReference type="STRING" id="69771.A0A1V6PA28"/>
<protein>
    <recommendedName>
        <fullName evidence="13">C2H2-type domain-containing protein</fullName>
    </recommendedName>
</protein>
<evidence type="ECO:0000256" key="11">
    <source>
        <dbReference type="SAM" id="MobiDB-lite"/>
    </source>
</evidence>
<proteinExistence type="inferred from homology"/>
<feature type="compositionally biased region" description="Low complexity" evidence="11">
    <location>
        <begin position="662"/>
        <end position="672"/>
    </location>
</feature>
<dbReference type="SUPFAM" id="SSF103473">
    <property type="entry name" value="MFS general substrate transporter"/>
    <property type="match status" value="1"/>
</dbReference>
<keyword evidence="3" id="KW-0677">Repeat</keyword>
<keyword evidence="12" id="KW-0472">Membrane</keyword>
<feature type="transmembrane region" description="Helical" evidence="12">
    <location>
        <begin position="794"/>
        <end position="813"/>
    </location>
</feature>
<keyword evidence="12" id="KW-1133">Transmembrane helix</keyword>
<feature type="transmembrane region" description="Helical" evidence="12">
    <location>
        <begin position="756"/>
        <end position="774"/>
    </location>
</feature>
<feature type="transmembrane region" description="Helical" evidence="12">
    <location>
        <begin position="1083"/>
        <end position="1102"/>
    </location>
</feature>
<feature type="region of interest" description="Disordered" evidence="11">
    <location>
        <begin position="1018"/>
        <end position="1047"/>
    </location>
</feature>
<dbReference type="FunFam" id="3.30.160.60:FF:000390">
    <property type="entry name" value="Transcription factor stea"/>
    <property type="match status" value="1"/>
</dbReference>
<keyword evidence="2" id="KW-0479">Metal-binding</keyword>
<keyword evidence="4 10" id="KW-0863">Zinc-finger</keyword>
<keyword evidence="8" id="KW-0539">Nucleus</keyword>
<dbReference type="SMART" id="SM00424">
    <property type="entry name" value="STE"/>
    <property type="match status" value="1"/>
</dbReference>
<dbReference type="PROSITE" id="PS50157">
    <property type="entry name" value="ZINC_FINGER_C2H2_2"/>
    <property type="match status" value="2"/>
</dbReference>